<dbReference type="AlphaFoldDB" id="A0AA36MAT7"/>
<dbReference type="InterPro" id="IPR037660">
    <property type="entry name" value="CCDC51"/>
</dbReference>
<sequence>MRIMKTASVYFTCFTVFHTRLCECQYLESDLKLQYITAHRFLLVKTWIFSFQATGREFKKSCMLRGPSATLFALPRISRTISSVPVTAPSSPSQSPAVGSLRAKIESWVEAYEDFIGIKAVKEAQAGVMMWEKKLSIAQIDRRNKQLEIKSLQSRLKEIHSELDRTSRGEDRYLQLLTEEHALIKKERGLLEQFEVLEAAERESFHQLSNTVRASHERERERVEKTKWWSVSASLVGAIIGIVGATIGNELRMRRIRDMLPIGGAQMSEMARLLGEQNAKVTGFITEMRDVLKLDQLHIEKSDPSQFENVSAEKAIAAIREDNARLASKMEELARLARIEVSLDSDPNAVVYVGSDMERLLDQTEKNIESKMKLQTLLSVVALYAAIGVAVPLVYAAFRGG</sequence>
<gene>
    <name evidence="2" type="ORF">CYNAS_LOCUS15783</name>
</gene>
<organism evidence="2 3">
    <name type="scientific">Cylicocyclus nassatus</name>
    <name type="common">Nematode worm</name>
    <dbReference type="NCBI Taxonomy" id="53992"/>
    <lineage>
        <taxon>Eukaryota</taxon>
        <taxon>Metazoa</taxon>
        <taxon>Ecdysozoa</taxon>
        <taxon>Nematoda</taxon>
        <taxon>Chromadorea</taxon>
        <taxon>Rhabditida</taxon>
        <taxon>Rhabditina</taxon>
        <taxon>Rhabditomorpha</taxon>
        <taxon>Strongyloidea</taxon>
        <taxon>Strongylidae</taxon>
        <taxon>Cylicocyclus</taxon>
    </lineage>
</organism>
<evidence type="ECO:0000313" key="2">
    <source>
        <dbReference type="EMBL" id="CAJ0603800.1"/>
    </source>
</evidence>
<keyword evidence="3" id="KW-1185">Reference proteome</keyword>
<reference evidence="2" key="1">
    <citation type="submission" date="2023-07" db="EMBL/GenBank/DDBJ databases">
        <authorList>
            <consortium name="CYATHOMIX"/>
        </authorList>
    </citation>
    <scope>NUCLEOTIDE SEQUENCE</scope>
    <source>
        <strain evidence="2">N/A</strain>
    </source>
</reference>
<evidence type="ECO:0008006" key="4">
    <source>
        <dbReference type="Google" id="ProtNLM"/>
    </source>
</evidence>
<feature type="transmembrane region" description="Helical" evidence="1">
    <location>
        <begin position="376"/>
        <end position="398"/>
    </location>
</feature>
<name>A0AA36MAT7_CYLNA</name>
<accession>A0AA36MAT7</accession>
<dbReference type="EMBL" id="CATQJL010000305">
    <property type="protein sequence ID" value="CAJ0603800.1"/>
    <property type="molecule type" value="Genomic_DNA"/>
</dbReference>
<dbReference type="PANTHER" id="PTHR28624">
    <property type="entry name" value="COILED-COIL DOMAIN-CONTAINING PROTEIN 51"/>
    <property type="match status" value="1"/>
</dbReference>
<feature type="transmembrane region" description="Helical" evidence="1">
    <location>
        <begin position="228"/>
        <end position="247"/>
    </location>
</feature>
<keyword evidence="1" id="KW-0472">Membrane</keyword>
<evidence type="ECO:0000313" key="3">
    <source>
        <dbReference type="Proteomes" id="UP001176961"/>
    </source>
</evidence>
<dbReference type="PANTHER" id="PTHR28624:SF1">
    <property type="entry name" value="MITOCHONDRIAL POTASSIUM CHANNEL"/>
    <property type="match status" value="1"/>
</dbReference>
<proteinExistence type="predicted"/>
<dbReference type="Proteomes" id="UP001176961">
    <property type="component" value="Unassembled WGS sequence"/>
</dbReference>
<keyword evidence="1" id="KW-1133">Transmembrane helix</keyword>
<comment type="caution">
    <text evidence="2">The sequence shown here is derived from an EMBL/GenBank/DDBJ whole genome shotgun (WGS) entry which is preliminary data.</text>
</comment>
<evidence type="ECO:0000256" key="1">
    <source>
        <dbReference type="SAM" id="Phobius"/>
    </source>
</evidence>
<protein>
    <recommendedName>
        <fullName evidence="4">Coiled-coil domain-containing protein 51</fullName>
    </recommendedName>
</protein>
<keyword evidence="1" id="KW-0812">Transmembrane</keyword>